<dbReference type="InterPro" id="IPR049326">
    <property type="entry name" value="Rhodopsin_dom_fungi"/>
</dbReference>
<feature type="non-terminal residue" evidence="8">
    <location>
        <position position="1"/>
    </location>
</feature>
<feature type="transmembrane region" description="Helical" evidence="6">
    <location>
        <begin position="47"/>
        <end position="68"/>
    </location>
</feature>
<evidence type="ECO:0000256" key="2">
    <source>
        <dbReference type="ARBA" id="ARBA00022692"/>
    </source>
</evidence>
<dbReference type="Pfam" id="PF20684">
    <property type="entry name" value="Fung_rhodopsin"/>
    <property type="match status" value="1"/>
</dbReference>
<evidence type="ECO:0000256" key="4">
    <source>
        <dbReference type="ARBA" id="ARBA00023136"/>
    </source>
</evidence>
<dbReference type="AlphaFoldDB" id="A0A8E2JM76"/>
<comment type="subcellular location">
    <subcellularLocation>
        <location evidence="1">Membrane</location>
        <topology evidence="1">Multi-pass membrane protein</topology>
    </subcellularLocation>
</comment>
<keyword evidence="9" id="KW-1185">Reference proteome</keyword>
<evidence type="ECO:0000256" key="1">
    <source>
        <dbReference type="ARBA" id="ARBA00004141"/>
    </source>
</evidence>
<dbReference type="EMBL" id="KV750967">
    <property type="protein sequence ID" value="OCL02354.1"/>
    <property type="molecule type" value="Genomic_DNA"/>
</dbReference>
<name>A0A8E2JM76_9PEZI</name>
<feature type="non-terminal residue" evidence="8">
    <location>
        <position position="268"/>
    </location>
</feature>
<protein>
    <recommendedName>
        <fullName evidence="7">Rhodopsin domain-containing protein</fullName>
    </recommendedName>
</protein>
<gene>
    <name evidence="8" type="ORF">AOQ84DRAFT_252716</name>
</gene>
<evidence type="ECO:0000256" key="3">
    <source>
        <dbReference type="ARBA" id="ARBA00022989"/>
    </source>
</evidence>
<feature type="transmembrane region" description="Helical" evidence="6">
    <location>
        <begin position="246"/>
        <end position="264"/>
    </location>
</feature>
<dbReference type="PANTHER" id="PTHR33048:SF149">
    <property type="entry name" value="UBID FAMILY DECARBOXYLASE"/>
    <property type="match status" value="1"/>
</dbReference>
<evidence type="ECO:0000256" key="5">
    <source>
        <dbReference type="ARBA" id="ARBA00038359"/>
    </source>
</evidence>
<reference evidence="8 9" key="1">
    <citation type="journal article" date="2016" name="Nat. Commun.">
        <title>Ectomycorrhizal ecology is imprinted in the genome of the dominant symbiotic fungus Cenococcum geophilum.</title>
        <authorList>
            <consortium name="DOE Joint Genome Institute"/>
            <person name="Peter M."/>
            <person name="Kohler A."/>
            <person name="Ohm R.A."/>
            <person name="Kuo A."/>
            <person name="Krutzmann J."/>
            <person name="Morin E."/>
            <person name="Arend M."/>
            <person name="Barry K.W."/>
            <person name="Binder M."/>
            <person name="Choi C."/>
            <person name="Clum A."/>
            <person name="Copeland A."/>
            <person name="Grisel N."/>
            <person name="Haridas S."/>
            <person name="Kipfer T."/>
            <person name="LaButti K."/>
            <person name="Lindquist E."/>
            <person name="Lipzen A."/>
            <person name="Maire R."/>
            <person name="Meier B."/>
            <person name="Mihaltcheva S."/>
            <person name="Molinier V."/>
            <person name="Murat C."/>
            <person name="Poggeler S."/>
            <person name="Quandt C.A."/>
            <person name="Sperisen C."/>
            <person name="Tritt A."/>
            <person name="Tisserant E."/>
            <person name="Crous P.W."/>
            <person name="Henrissat B."/>
            <person name="Nehls U."/>
            <person name="Egli S."/>
            <person name="Spatafora J.W."/>
            <person name="Grigoriev I.V."/>
            <person name="Martin F.M."/>
        </authorList>
    </citation>
    <scope>NUCLEOTIDE SEQUENCE [LARGE SCALE GENOMIC DNA]</scope>
    <source>
        <strain evidence="8 9">CBS 207.34</strain>
    </source>
</reference>
<feature type="transmembrane region" description="Helical" evidence="6">
    <location>
        <begin position="167"/>
        <end position="192"/>
    </location>
</feature>
<feature type="transmembrane region" description="Helical" evidence="6">
    <location>
        <begin position="15"/>
        <end position="35"/>
    </location>
</feature>
<sequence length="268" mass="30320">GFDITFQRQLAQQSWSLYAVGILIISLRLTLRPLAMATWLISSPLQGFYTALIICLNTIASGGGSNLFPPDQFQAFTPQDIQERMKGSKIVLVSEQAMLNVIWTLKTCMLYMFSRLTMGTHQRRAVKYLAVYVGLGYFAVQLAFFTACRPFNGYWAVPPPNPQCTTLQHYAIIQACFNLSSDVAMLLVPLPMVINLKLPLKQKIILSIVFSMGIFVIIAAVLTKVYNLSDVYDTSYMLWYTREASVAVYVANLPMIWPLLREYVPFLR</sequence>
<evidence type="ECO:0000313" key="9">
    <source>
        <dbReference type="Proteomes" id="UP000250140"/>
    </source>
</evidence>
<dbReference type="InterPro" id="IPR052337">
    <property type="entry name" value="SAT4-like"/>
</dbReference>
<evidence type="ECO:0000313" key="8">
    <source>
        <dbReference type="EMBL" id="OCL02354.1"/>
    </source>
</evidence>
<keyword evidence="2 6" id="KW-0812">Transmembrane</keyword>
<accession>A0A8E2JM76</accession>
<feature type="transmembrane region" description="Helical" evidence="6">
    <location>
        <begin position="204"/>
        <end position="226"/>
    </location>
</feature>
<keyword evidence="3 6" id="KW-1133">Transmembrane helix</keyword>
<dbReference type="Proteomes" id="UP000250140">
    <property type="component" value="Unassembled WGS sequence"/>
</dbReference>
<keyword evidence="4 6" id="KW-0472">Membrane</keyword>
<evidence type="ECO:0000259" key="7">
    <source>
        <dbReference type="Pfam" id="PF20684"/>
    </source>
</evidence>
<comment type="similarity">
    <text evidence="5">Belongs to the SAT4 family.</text>
</comment>
<feature type="transmembrane region" description="Helical" evidence="6">
    <location>
        <begin position="125"/>
        <end position="147"/>
    </location>
</feature>
<proteinExistence type="inferred from homology"/>
<dbReference type="OrthoDB" id="3903189at2759"/>
<dbReference type="PANTHER" id="PTHR33048">
    <property type="entry name" value="PTH11-LIKE INTEGRAL MEMBRANE PROTEIN (AFU_ORTHOLOGUE AFUA_5G11245)"/>
    <property type="match status" value="1"/>
</dbReference>
<dbReference type="GO" id="GO:0016020">
    <property type="term" value="C:membrane"/>
    <property type="evidence" value="ECO:0007669"/>
    <property type="project" value="UniProtKB-SubCell"/>
</dbReference>
<organism evidence="8 9">
    <name type="scientific">Glonium stellatum</name>
    <dbReference type="NCBI Taxonomy" id="574774"/>
    <lineage>
        <taxon>Eukaryota</taxon>
        <taxon>Fungi</taxon>
        <taxon>Dikarya</taxon>
        <taxon>Ascomycota</taxon>
        <taxon>Pezizomycotina</taxon>
        <taxon>Dothideomycetes</taxon>
        <taxon>Pleosporomycetidae</taxon>
        <taxon>Gloniales</taxon>
        <taxon>Gloniaceae</taxon>
        <taxon>Glonium</taxon>
    </lineage>
</organism>
<feature type="domain" description="Rhodopsin" evidence="7">
    <location>
        <begin position="74"/>
        <end position="261"/>
    </location>
</feature>
<evidence type="ECO:0000256" key="6">
    <source>
        <dbReference type="SAM" id="Phobius"/>
    </source>
</evidence>